<dbReference type="EMBL" id="QFBC01000003">
    <property type="protein sequence ID" value="PWE56609.1"/>
    <property type="molecule type" value="Genomic_DNA"/>
</dbReference>
<accession>A0A2U2DTQ8</accession>
<organism evidence="3 4">
    <name type="scientific">Metarhizobium album</name>
    <dbReference type="NCBI Taxonomy" id="2182425"/>
    <lineage>
        <taxon>Bacteria</taxon>
        <taxon>Pseudomonadati</taxon>
        <taxon>Pseudomonadota</taxon>
        <taxon>Alphaproteobacteria</taxon>
        <taxon>Hyphomicrobiales</taxon>
        <taxon>Rhizobiaceae</taxon>
        <taxon>Metarhizobium</taxon>
    </lineage>
</organism>
<feature type="domain" description="DUF2059" evidence="2">
    <location>
        <begin position="95"/>
        <end position="152"/>
    </location>
</feature>
<evidence type="ECO:0000313" key="4">
    <source>
        <dbReference type="Proteomes" id="UP000245252"/>
    </source>
</evidence>
<protein>
    <recommendedName>
        <fullName evidence="2">DUF2059 domain-containing protein</fullName>
    </recommendedName>
</protein>
<feature type="chain" id="PRO_5015403179" description="DUF2059 domain-containing protein" evidence="1">
    <location>
        <begin position="29"/>
        <end position="183"/>
    </location>
</feature>
<dbReference type="RefSeq" id="WP_109457985.1">
    <property type="nucleotide sequence ID" value="NZ_QFBC01000003.1"/>
</dbReference>
<dbReference type="InterPro" id="IPR018637">
    <property type="entry name" value="DUF2059"/>
</dbReference>
<comment type="caution">
    <text evidence="3">The sequence shown here is derived from an EMBL/GenBank/DDBJ whole genome shotgun (WGS) entry which is preliminary data.</text>
</comment>
<name>A0A2U2DTQ8_9HYPH</name>
<evidence type="ECO:0000256" key="1">
    <source>
        <dbReference type="SAM" id="SignalP"/>
    </source>
</evidence>
<proteinExistence type="predicted"/>
<keyword evidence="4" id="KW-1185">Reference proteome</keyword>
<dbReference type="OrthoDB" id="5510290at2"/>
<dbReference type="Proteomes" id="UP000245252">
    <property type="component" value="Unassembled WGS sequence"/>
</dbReference>
<evidence type="ECO:0000313" key="3">
    <source>
        <dbReference type="EMBL" id="PWE56609.1"/>
    </source>
</evidence>
<sequence length="183" mass="19434">MTKFAGFGRFAAAAIVLTGAAFGSAAHAQEISDAQIAAAKAAIQSLNLTSQFDNILPTVAERLKAQLIQASPNYTDMITATVDEKALALASRRGDLEREASTIYAKAFTTEELNAIAAFYQSDVGKKLLRDGPVATREMMKAADIWASGISRDLANESDAALEKQIGEQVKAQGDQAKQPAQQ</sequence>
<dbReference type="AlphaFoldDB" id="A0A2U2DTQ8"/>
<dbReference type="Pfam" id="PF09832">
    <property type="entry name" value="DUF2059"/>
    <property type="match status" value="1"/>
</dbReference>
<feature type="signal peptide" evidence="1">
    <location>
        <begin position="1"/>
        <end position="28"/>
    </location>
</feature>
<evidence type="ECO:0000259" key="2">
    <source>
        <dbReference type="Pfam" id="PF09832"/>
    </source>
</evidence>
<reference evidence="3 4" key="1">
    <citation type="submission" date="2018-05" db="EMBL/GenBank/DDBJ databases">
        <title>The draft genome of strain NS-104.</title>
        <authorList>
            <person name="Hang P."/>
            <person name="Jiang J."/>
        </authorList>
    </citation>
    <scope>NUCLEOTIDE SEQUENCE [LARGE SCALE GENOMIC DNA]</scope>
    <source>
        <strain evidence="3 4">NS-104</strain>
    </source>
</reference>
<keyword evidence="1" id="KW-0732">Signal</keyword>
<gene>
    <name evidence="3" type="ORF">DEM27_09565</name>
</gene>